<protein>
    <submittedName>
        <fullName evidence="3">Nanos-type domain-containing protein</fullName>
    </submittedName>
</protein>
<reference evidence="1 2" key="2">
    <citation type="submission" date="2018-11" db="EMBL/GenBank/DDBJ databases">
        <authorList>
            <consortium name="Pathogen Informatics"/>
        </authorList>
    </citation>
    <scope>NUCLEOTIDE SEQUENCE [LARGE SCALE GENOMIC DNA]</scope>
</reference>
<sequence>MSALRKFTGMNGKEHRCSDLPFLEPLNDPSTLPFRKYELFGDGFDSPLHSPLWQLEIPALSRLNFFAETDDSSNSSNISSPVFPLFSFTPRGSGGSDEQLTGLTNSSEDLGIFWKKTTATAIEDPGSVWAAGMEPAETMEAVWRMGKHSAENLGAVSRSSVTSSDPRLVYTETKSPEERKDVWCGAPVSEDPQIMWMTARKLSPAVLPATAPPVLSSANIFTFPPPTVRDRAYSASSAIPSYRWSNTSDPERCGYCVKTNKHPQNHSKRECPELAKLAPCRQYCPMRKNVQLALKK</sequence>
<proteinExistence type="predicted"/>
<accession>A0A183EG06</accession>
<name>A0A183EG06_9BILA</name>
<keyword evidence="2" id="KW-1185">Reference proteome</keyword>
<dbReference type="EMBL" id="UYRT01089377">
    <property type="protein sequence ID" value="VDN34839.1"/>
    <property type="molecule type" value="Genomic_DNA"/>
</dbReference>
<dbReference type="Proteomes" id="UP000271098">
    <property type="component" value="Unassembled WGS sequence"/>
</dbReference>
<evidence type="ECO:0000313" key="3">
    <source>
        <dbReference type="WBParaSite" id="GPUH_0001992201-mRNA-1"/>
    </source>
</evidence>
<organism evidence="3">
    <name type="scientific">Gongylonema pulchrum</name>
    <dbReference type="NCBI Taxonomy" id="637853"/>
    <lineage>
        <taxon>Eukaryota</taxon>
        <taxon>Metazoa</taxon>
        <taxon>Ecdysozoa</taxon>
        <taxon>Nematoda</taxon>
        <taxon>Chromadorea</taxon>
        <taxon>Rhabditida</taxon>
        <taxon>Spirurina</taxon>
        <taxon>Spiruromorpha</taxon>
        <taxon>Spiruroidea</taxon>
        <taxon>Gongylonematidae</taxon>
        <taxon>Gongylonema</taxon>
    </lineage>
</organism>
<evidence type="ECO:0000313" key="2">
    <source>
        <dbReference type="Proteomes" id="UP000271098"/>
    </source>
</evidence>
<gene>
    <name evidence="1" type="ORF">GPUH_LOCUS19897</name>
</gene>
<dbReference type="WBParaSite" id="GPUH_0001992201-mRNA-1">
    <property type="protein sequence ID" value="GPUH_0001992201-mRNA-1"/>
    <property type="gene ID" value="GPUH_0001992201"/>
</dbReference>
<evidence type="ECO:0000313" key="1">
    <source>
        <dbReference type="EMBL" id="VDN34839.1"/>
    </source>
</evidence>
<dbReference type="AlphaFoldDB" id="A0A183EG06"/>
<reference evidence="3" key="1">
    <citation type="submission" date="2016-06" db="UniProtKB">
        <authorList>
            <consortium name="WormBaseParasite"/>
        </authorList>
    </citation>
    <scope>IDENTIFICATION</scope>
</reference>